<accession>A0A3S5FC63</accession>
<reference evidence="2" key="1">
    <citation type="submission" date="2018-11" db="EMBL/GenBank/DDBJ databases">
        <authorList>
            <consortium name="Pathogen Informatics"/>
        </authorList>
    </citation>
    <scope>NUCLEOTIDE SEQUENCE</scope>
</reference>
<evidence type="ECO:0000313" key="2">
    <source>
        <dbReference type="EMBL" id="VEL10532.1"/>
    </source>
</evidence>
<feature type="region of interest" description="Disordered" evidence="1">
    <location>
        <begin position="239"/>
        <end position="275"/>
    </location>
</feature>
<dbReference type="EMBL" id="CAAALY010009281">
    <property type="protein sequence ID" value="VEL10532.1"/>
    <property type="molecule type" value="Genomic_DNA"/>
</dbReference>
<dbReference type="OrthoDB" id="6288376at2759"/>
<organism evidence="2 3">
    <name type="scientific">Protopolystoma xenopodis</name>
    <dbReference type="NCBI Taxonomy" id="117903"/>
    <lineage>
        <taxon>Eukaryota</taxon>
        <taxon>Metazoa</taxon>
        <taxon>Spiralia</taxon>
        <taxon>Lophotrochozoa</taxon>
        <taxon>Platyhelminthes</taxon>
        <taxon>Monogenea</taxon>
        <taxon>Polyopisthocotylea</taxon>
        <taxon>Polystomatidea</taxon>
        <taxon>Polystomatidae</taxon>
        <taxon>Protopolystoma</taxon>
    </lineage>
</organism>
<evidence type="ECO:0000256" key="1">
    <source>
        <dbReference type="SAM" id="MobiDB-lite"/>
    </source>
</evidence>
<dbReference type="AlphaFoldDB" id="A0A3S5FC63"/>
<keyword evidence="3" id="KW-1185">Reference proteome</keyword>
<dbReference type="Proteomes" id="UP000784294">
    <property type="component" value="Unassembled WGS sequence"/>
</dbReference>
<evidence type="ECO:0000313" key="3">
    <source>
        <dbReference type="Proteomes" id="UP000784294"/>
    </source>
</evidence>
<sequence length="275" mass="28603">MQPLSCSIASSSISTRASRPRILWAGFFCLPDLSSPPHNLADLVLSQNSTSILADIPCESHMQSGIGGSEVPFSASSPIPNVIISPGPDSSLTLDSTTSAAKRIFLHICPDTRGRREATSSLFSGDDSTSPGVRELSRATTLTNHPVATDAAQNHLPLIDPSHNALAASGIALSQILQNSTPTSDISSLSLSSSIQVSNLPTSSLSLPGTTINSSSSSSRYSGHLSLLANWDGVFPPRPPRQEDIIVGNDELNGGEADQGGPIRTLLDGGDRPAT</sequence>
<comment type="caution">
    <text evidence="2">The sequence shown here is derived from an EMBL/GenBank/DDBJ whole genome shotgun (WGS) entry which is preliminary data.</text>
</comment>
<proteinExistence type="predicted"/>
<gene>
    <name evidence="2" type="ORF">PXEA_LOCUS3972</name>
</gene>
<name>A0A3S5FC63_9PLAT</name>
<protein>
    <submittedName>
        <fullName evidence="2">Uncharacterized protein</fullName>
    </submittedName>
</protein>